<keyword evidence="6 11" id="KW-0547">Nucleotide-binding</keyword>
<evidence type="ECO:0000256" key="3">
    <source>
        <dbReference type="ARBA" id="ARBA00022490"/>
    </source>
</evidence>
<evidence type="ECO:0000256" key="11">
    <source>
        <dbReference type="HAMAP-Rule" id="MF_00282"/>
    </source>
</evidence>
<name>A0ABV6YKY6_UNCEI</name>
<dbReference type="InterPro" id="IPR006195">
    <property type="entry name" value="aa-tRNA-synth_II"/>
</dbReference>
<dbReference type="EC" id="6.1.1.20" evidence="11"/>
<evidence type="ECO:0000259" key="12">
    <source>
        <dbReference type="PROSITE" id="PS50862"/>
    </source>
</evidence>
<protein>
    <recommendedName>
        <fullName evidence="11">Phenylalanine--tRNA ligase alpha subunit</fullName>
        <ecNumber evidence="11">6.1.1.20</ecNumber>
    </recommendedName>
    <alternativeName>
        <fullName evidence="11">Phenylalanyl-tRNA synthetase alpha subunit</fullName>
        <shortName evidence="11">PheRS</shortName>
    </alternativeName>
</protein>
<dbReference type="EMBL" id="JBHPKH010000058">
    <property type="protein sequence ID" value="MFC1572990.1"/>
    <property type="molecule type" value="Genomic_DNA"/>
</dbReference>
<dbReference type="Proteomes" id="UP001593833">
    <property type="component" value="Unassembled WGS sequence"/>
</dbReference>
<keyword evidence="4 11" id="KW-0436">Ligase</keyword>
<dbReference type="Gene3D" id="3.30.930.10">
    <property type="entry name" value="Bira Bifunctional Protein, Domain 2"/>
    <property type="match status" value="1"/>
</dbReference>
<comment type="subunit">
    <text evidence="11">Tetramer of two alpha and two beta subunits.</text>
</comment>
<dbReference type="GO" id="GO:0004826">
    <property type="term" value="F:phenylalanine-tRNA ligase activity"/>
    <property type="evidence" value="ECO:0007669"/>
    <property type="project" value="UniProtKB-EC"/>
</dbReference>
<gene>
    <name evidence="11" type="primary">pheS</name>
    <name evidence="13" type="ORF">ACFL6M_05255</name>
</gene>
<reference evidence="13 14" key="1">
    <citation type="submission" date="2024-09" db="EMBL/GenBank/DDBJ databases">
        <authorList>
            <person name="D'Angelo T."/>
        </authorList>
    </citation>
    <scope>NUCLEOTIDE SEQUENCE [LARGE SCALE GENOMIC DNA]</scope>
    <source>
        <strain evidence="13">SAG AM-320-E07</strain>
    </source>
</reference>
<evidence type="ECO:0000256" key="5">
    <source>
        <dbReference type="ARBA" id="ARBA00022723"/>
    </source>
</evidence>
<proteinExistence type="inferred from homology"/>
<keyword evidence="10 11" id="KW-0030">Aminoacyl-tRNA synthetase</keyword>
<dbReference type="NCBIfam" id="NF003210">
    <property type="entry name" value="PRK04172.1"/>
    <property type="match status" value="1"/>
</dbReference>
<keyword evidence="3 11" id="KW-0963">Cytoplasm</keyword>
<sequence>MQRFPREQYLILQGLSQESGEVEIAALAQRLEVDQALIAAGAQILGELGLIELREVPRKQYVLKEAGRAAATEKLPERRVLEALSEAARPLTMQELPPLTGLESRDIGASLRYLNSKGWAKKSGPALELGHAAEAGLAGPGEDEKLITVLAGDETGRAFEDELPESEIDLAEALAQLKGHRDLFEVRAKRRRLVQLTAMGKTSVQAGIGEAREVAQLTPELIVSGEWREVALKSYDVNLGVTPVHPGKLHPMQRVISDTRRVYVEMGFEEIRSPMVESAFWNFDALFQPQDHPAREMQDTFYLGRPERIALPADRALVERVSQTHENGGDTGSLGWQYTWVPERAETSVLRTHTTAATARALAENPNGPRKVFCVGRVFRREAIDYKHLPVFYQIDGIIIDASATFANLLGTLAAFYRKMGFEKFEFRPAFFPYTEPSVEVFIWLEKKQDWFEMGGAGMFRPEVTRPLGCDVPVLAWGLGLERVAMLRYDILDMRSLYMTDLEWLKEVPLCR</sequence>
<evidence type="ECO:0000256" key="1">
    <source>
        <dbReference type="ARBA" id="ARBA00004496"/>
    </source>
</evidence>
<evidence type="ECO:0000256" key="8">
    <source>
        <dbReference type="ARBA" id="ARBA00022842"/>
    </source>
</evidence>
<feature type="binding site" evidence="11">
    <location>
        <position position="460"/>
    </location>
    <ligand>
        <name>L-phenylalanine</name>
        <dbReference type="ChEBI" id="CHEBI:58095"/>
    </ligand>
</feature>
<dbReference type="NCBIfam" id="TIGR00468">
    <property type="entry name" value="pheS"/>
    <property type="match status" value="1"/>
</dbReference>
<dbReference type="CDD" id="cd00496">
    <property type="entry name" value="PheRS_alpha_core"/>
    <property type="match status" value="1"/>
</dbReference>
<feature type="domain" description="Aminoacyl-transfer RNA synthetases class-II family profile" evidence="12">
    <location>
        <begin position="253"/>
        <end position="509"/>
    </location>
</feature>
<keyword evidence="9 11" id="KW-0648">Protein biosynthesis</keyword>
<comment type="catalytic activity">
    <reaction evidence="11">
        <text>tRNA(Phe) + L-phenylalanine + ATP = L-phenylalanyl-tRNA(Phe) + AMP + diphosphate + H(+)</text>
        <dbReference type="Rhea" id="RHEA:19413"/>
        <dbReference type="Rhea" id="RHEA-COMP:9668"/>
        <dbReference type="Rhea" id="RHEA-COMP:9699"/>
        <dbReference type="ChEBI" id="CHEBI:15378"/>
        <dbReference type="ChEBI" id="CHEBI:30616"/>
        <dbReference type="ChEBI" id="CHEBI:33019"/>
        <dbReference type="ChEBI" id="CHEBI:58095"/>
        <dbReference type="ChEBI" id="CHEBI:78442"/>
        <dbReference type="ChEBI" id="CHEBI:78531"/>
        <dbReference type="ChEBI" id="CHEBI:456215"/>
        <dbReference type="EC" id="6.1.1.20"/>
    </reaction>
</comment>
<evidence type="ECO:0000256" key="6">
    <source>
        <dbReference type="ARBA" id="ARBA00022741"/>
    </source>
</evidence>
<feature type="binding site" evidence="11">
    <location>
        <position position="434"/>
    </location>
    <ligand>
        <name>L-phenylalanine</name>
        <dbReference type="ChEBI" id="CHEBI:58095"/>
    </ligand>
</feature>
<dbReference type="PANTHER" id="PTHR11538">
    <property type="entry name" value="PHENYLALANYL-TRNA SYNTHETASE"/>
    <property type="match status" value="1"/>
</dbReference>
<evidence type="ECO:0000256" key="10">
    <source>
        <dbReference type="ARBA" id="ARBA00023146"/>
    </source>
</evidence>
<feature type="binding site" evidence="11">
    <location>
        <position position="436"/>
    </location>
    <ligand>
        <name>Mg(2+)</name>
        <dbReference type="ChEBI" id="CHEBI:18420"/>
        <note>ligand shared with heterodimeric partner</note>
    </ligand>
</feature>
<keyword evidence="14" id="KW-1185">Reference proteome</keyword>
<evidence type="ECO:0000256" key="2">
    <source>
        <dbReference type="ARBA" id="ARBA00006703"/>
    </source>
</evidence>
<dbReference type="PANTHER" id="PTHR11538:SF40">
    <property type="entry name" value="PHENYLALANINE--TRNA LIGASE ALPHA SUBUNIT"/>
    <property type="match status" value="1"/>
</dbReference>
<keyword evidence="7 11" id="KW-0067">ATP-binding</keyword>
<dbReference type="InterPro" id="IPR004529">
    <property type="entry name" value="Phe-tRNA-synth_IIc_asu"/>
</dbReference>
<dbReference type="PROSITE" id="PS50862">
    <property type="entry name" value="AA_TRNA_LIGASE_II"/>
    <property type="match status" value="1"/>
</dbReference>
<dbReference type="InterPro" id="IPR002319">
    <property type="entry name" value="Phenylalanyl-tRNA_Synthase"/>
</dbReference>
<dbReference type="InterPro" id="IPR045864">
    <property type="entry name" value="aa-tRNA-synth_II/BPL/LPL"/>
</dbReference>
<comment type="subcellular location">
    <subcellularLocation>
        <location evidence="1 11">Cytoplasm</location>
    </subcellularLocation>
</comment>
<feature type="binding site" evidence="11">
    <location>
        <position position="355"/>
    </location>
    <ligand>
        <name>L-phenylalanine</name>
        <dbReference type="ChEBI" id="CHEBI:58095"/>
    </ligand>
</feature>
<keyword evidence="5 11" id="KW-0479">Metal-binding</keyword>
<evidence type="ECO:0000313" key="13">
    <source>
        <dbReference type="EMBL" id="MFC1572990.1"/>
    </source>
</evidence>
<keyword evidence="8 11" id="KW-0460">Magnesium</keyword>
<dbReference type="SUPFAM" id="SSF55681">
    <property type="entry name" value="Class II aaRS and biotin synthetases"/>
    <property type="match status" value="1"/>
</dbReference>
<evidence type="ECO:0000256" key="4">
    <source>
        <dbReference type="ARBA" id="ARBA00022598"/>
    </source>
</evidence>
<comment type="caution">
    <text evidence="13">The sequence shown here is derived from an EMBL/GenBank/DDBJ whole genome shotgun (WGS) entry which is preliminary data.</text>
</comment>
<comment type="cofactor">
    <cofactor evidence="11">
        <name>Mg(2+)</name>
        <dbReference type="ChEBI" id="CHEBI:18420"/>
    </cofactor>
    <text evidence="11">Binds 2 magnesium ions per tetramer.</text>
</comment>
<evidence type="ECO:0000313" key="14">
    <source>
        <dbReference type="Proteomes" id="UP001593833"/>
    </source>
</evidence>
<dbReference type="HAMAP" id="MF_00282">
    <property type="entry name" value="Phe_tRNA_synth_alpha2"/>
    <property type="match status" value="1"/>
</dbReference>
<evidence type="ECO:0000256" key="9">
    <source>
        <dbReference type="ARBA" id="ARBA00022917"/>
    </source>
</evidence>
<organism evidence="13 14">
    <name type="scientific">Eiseniibacteriota bacterium</name>
    <dbReference type="NCBI Taxonomy" id="2212470"/>
    <lineage>
        <taxon>Bacteria</taxon>
        <taxon>Candidatus Eiseniibacteriota</taxon>
    </lineage>
</organism>
<feature type="binding site" evidence="11">
    <location>
        <begin position="394"/>
        <end position="396"/>
    </location>
    <ligand>
        <name>L-phenylalanine</name>
        <dbReference type="ChEBI" id="CHEBI:58095"/>
    </ligand>
</feature>
<comment type="similarity">
    <text evidence="2 11">Belongs to the class-II aminoacyl-tRNA synthetase family. Phe-tRNA synthetase alpha subunit type 2 subfamily.</text>
</comment>
<dbReference type="Pfam" id="PF01409">
    <property type="entry name" value="tRNA-synt_2d"/>
    <property type="match status" value="1"/>
</dbReference>
<evidence type="ECO:0000256" key="7">
    <source>
        <dbReference type="ARBA" id="ARBA00022840"/>
    </source>
</evidence>
<accession>A0ABV6YKY6</accession>
<dbReference type="InterPro" id="IPR022917">
    <property type="entry name" value="Phe_tRNA_ligase_alpha_bac/arc"/>
</dbReference>